<feature type="region of interest" description="Disordered" evidence="1">
    <location>
        <begin position="94"/>
        <end position="122"/>
    </location>
</feature>
<proteinExistence type="predicted"/>
<keyword evidence="3" id="KW-1185">Reference proteome</keyword>
<feature type="compositionally biased region" description="Acidic residues" evidence="1">
    <location>
        <begin position="11"/>
        <end position="22"/>
    </location>
</feature>
<feature type="compositionally biased region" description="Low complexity" evidence="1">
    <location>
        <begin position="94"/>
        <end position="108"/>
    </location>
</feature>
<dbReference type="EnsemblMetazoa" id="GAUT006986-RA">
    <property type="protein sequence ID" value="GAUT006986-PA"/>
    <property type="gene ID" value="GAUT006986"/>
</dbReference>
<feature type="region of interest" description="Disordered" evidence="1">
    <location>
        <begin position="1"/>
        <end position="72"/>
    </location>
</feature>
<accession>A0A1A9UJM4</accession>
<evidence type="ECO:0000313" key="2">
    <source>
        <dbReference type="EnsemblMetazoa" id="GAUT006986-PA"/>
    </source>
</evidence>
<organism evidence="2 3">
    <name type="scientific">Glossina austeni</name>
    <name type="common">Savannah tsetse fly</name>
    <dbReference type="NCBI Taxonomy" id="7395"/>
    <lineage>
        <taxon>Eukaryota</taxon>
        <taxon>Metazoa</taxon>
        <taxon>Ecdysozoa</taxon>
        <taxon>Arthropoda</taxon>
        <taxon>Hexapoda</taxon>
        <taxon>Insecta</taxon>
        <taxon>Pterygota</taxon>
        <taxon>Neoptera</taxon>
        <taxon>Endopterygota</taxon>
        <taxon>Diptera</taxon>
        <taxon>Brachycera</taxon>
        <taxon>Muscomorpha</taxon>
        <taxon>Hippoboscoidea</taxon>
        <taxon>Glossinidae</taxon>
        <taxon>Glossina</taxon>
    </lineage>
</organism>
<evidence type="ECO:0000256" key="1">
    <source>
        <dbReference type="SAM" id="MobiDB-lite"/>
    </source>
</evidence>
<name>A0A1A9UJM4_GLOAU</name>
<protein>
    <submittedName>
        <fullName evidence="2">Uncharacterized protein</fullName>
    </submittedName>
</protein>
<sequence length="250" mass="27886">MSVNEMQLRDFDEETEDTDSETELLVRHVGNGGSQRSDFRLQKAKSNSNSITNNHSRSHFHHNNSRSLPNNHQRKTQSFLSQLFDVVSNTTFTRNNNNSILSSSTSNSHRPNLRTSRAAPVRHRNEQNSEYFVPNSISANTSTTNTINNAAYAARFNHSSKTYHLKHPVASMDSTDASPMGTFHYSDTPPTTNTTAGLSATSNSVNATTNNGLQTIVDPDNGSTTVFYQKNRRKSKKRSLSNLCKVCLCR</sequence>
<dbReference type="Proteomes" id="UP000078200">
    <property type="component" value="Unassembled WGS sequence"/>
</dbReference>
<dbReference type="VEuPathDB" id="VectorBase:GAUT006986"/>
<reference evidence="2" key="1">
    <citation type="submission" date="2020-05" db="UniProtKB">
        <authorList>
            <consortium name="EnsemblMetazoa"/>
        </authorList>
    </citation>
    <scope>IDENTIFICATION</scope>
    <source>
        <strain evidence="2">TTRI</strain>
    </source>
</reference>
<dbReference type="STRING" id="7395.A0A1A9UJM4"/>
<dbReference type="AlphaFoldDB" id="A0A1A9UJM4"/>
<evidence type="ECO:0000313" key="3">
    <source>
        <dbReference type="Proteomes" id="UP000078200"/>
    </source>
</evidence>